<dbReference type="InterPro" id="IPR044038">
    <property type="entry name" value="dATP/dGTP_diPOhydrolase_N"/>
</dbReference>
<feature type="domain" description="dATP/dGTP diphosphohydrolase N-terminal" evidence="2">
    <location>
        <begin position="33"/>
        <end position="120"/>
    </location>
</feature>
<dbReference type="Pfam" id="PF18909">
    <property type="entry name" value="dGTP_diPhyd_N"/>
    <property type="match status" value="1"/>
</dbReference>
<feature type="compositionally biased region" description="Basic and acidic residues" evidence="1">
    <location>
        <begin position="13"/>
        <end position="24"/>
    </location>
</feature>
<feature type="compositionally biased region" description="Low complexity" evidence="1">
    <location>
        <begin position="1"/>
        <end position="12"/>
    </location>
</feature>
<evidence type="ECO:0000313" key="4">
    <source>
        <dbReference type="Proteomes" id="UP001163293"/>
    </source>
</evidence>
<accession>A0AAX3EE44</accession>
<name>A0AAX3EE44_PAEUR</name>
<dbReference type="RefSeq" id="WP_069695038.1">
    <property type="nucleotide sequence ID" value="NZ_CP043010.1"/>
</dbReference>
<reference evidence="3" key="1">
    <citation type="submission" date="2022-07" db="EMBL/GenBank/DDBJ databases">
        <authorList>
            <person name="Wu T."/>
        </authorList>
    </citation>
    <scope>NUCLEOTIDE SEQUENCE</scope>
    <source>
        <strain evidence="3">SD-1</strain>
    </source>
</reference>
<evidence type="ECO:0000313" key="3">
    <source>
        <dbReference type="EMBL" id="UYV96029.1"/>
    </source>
</evidence>
<feature type="region of interest" description="Disordered" evidence="1">
    <location>
        <begin position="1"/>
        <end position="34"/>
    </location>
</feature>
<dbReference type="AlphaFoldDB" id="A0AAX3EE44"/>
<proteinExistence type="predicted"/>
<protein>
    <submittedName>
        <fullName evidence="3">DUF5664 domain-containing protein</fullName>
    </submittedName>
</protein>
<gene>
    <name evidence="3" type="ORF">NL394_13155</name>
</gene>
<sequence>MTATATAAGPETAARDYETKDSGSRRVTASGIQREVKTGQPRFDLLVPLQVPYQDQLFTRTAALVERGARKYDSRDWEQASTAADMEEFRASAFRHFMQWMCGEDDEDHAAAVVFNLLAAESTRTVIARGDGGIPEAAR</sequence>
<organism evidence="3 4">
    <name type="scientific">Paenarthrobacter ureafaciens</name>
    <dbReference type="NCBI Taxonomy" id="37931"/>
    <lineage>
        <taxon>Bacteria</taxon>
        <taxon>Bacillati</taxon>
        <taxon>Actinomycetota</taxon>
        <taxon>Actinomycetes</taxon>
        <taxon>Micrococcales</taxon>
        <taxon>Micrococcaceae</taxon>
        <taxon>Paenarthrobacter</taxon>
    </lineage>
</organism>
<dbReference type="EMBL" id="CP101185">
    <property type="protein sequence ID" value="UYV96029.1"/>
    <property type="molecule type" value="Genomic_DNA"/>
</dbReference>
<keyword evidence="4" id="KW-1185">Reference proteome</keyword>
<dbReference type="Proteomes" id="UP001163293">
    <property type="component" value="Chromosome"/>
</dbReference>
<evidence type="ECO:0000256" key="1">
    <source>
        <dbReference type="SAM" id="MobiDB-lite"/>
    </source>
</evidence>
<evidence type="ECO:0000259" key="2">
    <source>
        <dbReference type="Pfam" id="PF18909"/>
    </source>
</evidence>